<dbReference type="Proteomes" id="UP000005239">
    <property type="component" value="Unassembled WGS sequence"/>
</dbReference>
<gene>
    <name evidence="3" type="primary">WBGene00278725</name>
</gene>
<feature type="domain" description="ZMIZ1 N-terminal" evidence="2">
    <location>
        <begin position="21"/>
        <end position="118"/>
    </location>
</feature>
<dbReference type="OrthoDB" id="27975at2759"/>
<accession>A0A8R1UTD5</accession>
<feature type="region of interest" description="Disordered" evidence="1">
    <location>
        <begin position="131"/>
        <end position="202"/>
    </location>
</feature>
<reference evidence="3" key="2">
    <citation type="submission" date="2022-06" db="UniProtKB">
        <authorList>
            <consortium name="EnsemblMetazoa"/>
        </authorList>
    </citation>
    <scope>IDENTIFICATION</scope>
    <source>
        <strain evidence="3">PS312</strain>
    </source>
</reference>
<feature type="compositionally biased region" description="Basic and acidic residues" evidence="1">
    <location>
        <begin position="131"/>
        <end position="142"/>
    </location>
</feature>
<accession>A0A2A6C2F4</accession>
<proteinExistence type="predicted"/>
<feature type="compositionally biased region" description="Low complexity" evidence="1">
    <location>
        <begin position="274"/>
        <end position="292"/>
    </location>
</feature>
<sequence>MESESEEEDKREMEDYGEHLRQNNLRLVTLAQCIAKNKELHRPACNELLNWCKDQRAFSLHFEKNLLDALQAAFSVCTQDGFDLQLVSDLINTCFHARRSLSKEGALRVSRWYEQLRRKRASRIAKFKRKVERERRIEEESNRINNEQSSGRSSSLLRSIGDNPSEEGLHPSSPLHSSMWNQTGAGLSTGAGPSSTPLSAVPMQSPAFANQFGHMSPSYNQQRMMMGAAPSMGGAPSSSVPPMQPGGMYPMMPFPSSMAGPSPVPVPPIPSVPSGPSKKGSSAAQTAAAQAAHQQQQLHMQMQLQMQRPFPLNIVPQGSLLLVKCVH</sequence>
<evidence type="ECO:0000256" key="1">
    <source>
        <dbReference type="SAM" id="MobiDB-lite"/>
    </source>
</evidence>
<dbReference type="InterPro" id="IPR040797">
    <property type="entry name" value="ZMIZ1_N"/>
</dbReference>
<feature type="compositionally biased region" description="Pro residues" evidence="1">
    <location>
        <begin position="262"/>
        <end position="273"/>
    </location>
</feature>
<feature type="compositionally biased region" description="Polar residues" evidence="1">
    <location>
        <begin position="174"/>
        <end position="198"/>
    </location>
</feature>
<protein>
    <submittedName>
        <fullName evidence="3">Zmiz1_N domain-containing protein</fullName>
    </submittedName>
</protein>
<evidence type="ECO:0000313" key="3">
    <source>
        <dbReference type="EnsemblMetazoa" id="PPA40356.1"/>
    </source>
</evidence>
<keyword evidence="4" id="KW-1185">Reference proteome</keyword>
<feature type="region of interest" description="Disordered" evidence="1">
    <location>
        <begin position="260"/>
        <end position="292"/>
    </location>
</feature>
<dbReference type="EnsemblMetazoa" id="PPA40356.1">
    <property type="protein sequence ID" value="PPA40356.1"/>
    <property type="gene ID" value="WBGene00278725"/>
</dbReference>
<evidence type="ECO:0000313" key="4">
    <source>
        <dbReference type="Proteomes" id="UP000005239"/>
    </source>
</evidence>
<evidence type="ECO:0000259" key="2">
    <source>
        <dbReference type="Pfam" id="PF18028"/>
    </source>
</evidence>
<dbReference type="AlphaFoldDB" id="A0A2A6C2F4"/>
<feature type="compositionally biased region" description="Low complexity" evidence="1">
    <location>
        <begin position="143"/>
        <end position="159"/>
    </location>
</feature>
<dbReference type="Pfam" id="PF18028">
    <property type="entry name" value="Zmiz1_N"/>
    <property type="match status" value="1"/>
</dbReference>
<name>A0A2A6C2F4_PRIPA</name>
<reference evidence="4" key="1">
    <citation type="journal article" date="2008" name="Nat. Genet.">
        <title>The Pristionchus pacificus genome provides a unique perspective on nematode lifestyle and parasitism.</title>
        <authorList>
            <person name="Dieterich C."/>
            <person name="Clifton S.W."/>
            <person name="Schuster L.N."/>
            <person name="Chinwalla A."/>
            <person name="Delehaunty K."/>
            <person name="Dinkelacker I."/>
            <person name="Fulton L."/>
            <person name="Fulton R."/>
            <person name="Godfrey J."/>
            <person name="Minx P."/>
            <person name="Mitreva M."/>
            <person name="Roeseler W."/>
            <person name="Tian H."/>
            <person name="Witte H."/>
            <person name="Yang S.P."/>
            <person name="Wilson R.K."/>
            <person name="Sommer R.J."/>
        </authorList>
    </citation>
    <scope>NUCLEOTIDE SEQUENCE [LARGE SCALE GENOMIC DNA]</scope>
    <source>
        <strain evidence="4">PS312</strain>
    </source>
</reference>
<organism evidence="3 4">
    <name type="scientific">Pristionchus pacificus</name>
    <name type="common">Parasitic nematode worm</name>
    <dbReference type="NCBI Taxonomy" id="54126"/>
    <lineage>
        <taxon>Eukaryota</taxon>
        <taxon>Metazoa</taxon>
        <taxon>Ecdysozoa</taxon>
        <taxon>Nematoda</taxon>
        <taxon>Chromadorea</taxon>
        <taxon>Rhabditida</taxon>
        <taxon>Rhabditina</taxon>
        <taxon>Diplogasteromorpha</taxon>
        <taxon>Diplogasteroidea</taxon>
        <taxon>Neodiplogasteridae</taxon>
        <taxon>Pristionchus</taxon>
    </lineage>
</organism>